<evidence type="ECO:0000313" key="1">
    <source>
        <dbReference type="Proteomes" id="UP000095286"/>
    </source>
</evidence>
<sequence length="519" mass="56095">MTSLNSFFILTLVSLSSALPISKTAGDDAAYMPCPSDILIVIDASNDALATSQFNAQIQLIKNVLVTPDWNNFERVGLAWYNSVPITHYGFTTMQTKREFDLYTSNARLDNGTAFTDLLTALLQMPRDTNTFSLNTFIFVSTITSDDIAKSAPLAKQLKALGSLNLIVLGSDLNAFDISPIGASNVITWDFAAISDDLKNFVLKSMICSQSPPLLQPTTTVLPTTTLPTTTLAPTTTTLPTTTLAPTTTTLPTTTLPTTTLAPTTTTLPTTTLPTTTLAPTTTTATTILPTTVTTTTLAPTTTTATTILPTTVTTTTLAPTTTTTEIPTTIIPTIPSHCAGYVAIAVDASTTDLTDSQYQAQLAFIKNPLTRDYKGAPWHDWHKLAFIAYADTMFDSEPFGQIINDPADDGFLDEISPRPGMSLYQALVGMNTLELDFSQSFNAVVFIRQTTPADIKKAMKTANQIMNRGSLIFVVIDKPSSIDLLKTLPHTAILEWNQQDFDAELLRREIIGNFACTN</sequence>
<protein>
    <submittedName>
        <fullName evidence="2">VWFA domain-containing protein</fullName>
    </submittedName>
</protein>
<evidence type="ECO:0000313" key="2">
    <source>
        <dbReference type="WBParaSite" id="RSKR_0000167100.1"/>
    </source>
</evidence>
<organism evidence="1 2">
    <name type="scientific">Rhabditophanes sp. KR3021</name>
    <dbReference type="NCBI Taxonomy" id="114890"/>
    <lineage>
        <taxon>Eukaryota</taxon>
        <taxon>Metazoa</taxon>
        <taxon>Ecdysozoa</taxon>
        <taxon>Nematoda</taxon>
        <taxon>Chromadorea</taxon>
        <taxon>Rhabditida</taxon>
        <taxon>Tylenchina</taxon>
        <taxon>Panagrolaimomorpha</taxon>
        <taxon>Strongyloidoidea</taxon>
        <taxon>Alloionematidae</taxon>
        <taxon>Rhabditophanes</taxon>
    </lineage>
</organism>
<proteinExistence type="predicted"/>
<reference evidence="2" key="1">
    <citation type="submission" date="2016-11" db="UniProtKB">
        <authorList>
            <consortium name="WormBaseParasite"/>
        </authorList>
    </citation>
    <scope>IDENTIFICATION</scope>
    <source>
        <strain evidence="2">KR3021</strain>
    </source>
</reference>
<name>A0AC35TKC3_9BILA</name>
<accession>A0AC35TKC3</accession>
<dbReference type="Proteomes" id="UP000095286">
    <property type="component" value="Unplaced"/>
</dbReference>
<dbReference type="WBParaSite" id="RSKR_0000167100.1">
    <property type="protein sequence ID" value="RSKR_0000167100.1"/>
    <property type="gene ID" value="RSKR_0000167100"/>
</dbReference>